<feature type="transmembrane region" description="Helical" evidence="5">
    <location>
        <begin position="397"/>
        <end position="416"/>
    </location>
</feature>
<evidence type="ECO:0000256" key="4">
    <source>
        <dbReference type="SAM" id="MobiDB-lite"/>
    </source>
</evidence>
<feature type="transmembrane region" description="Helical" evidence="5">
    <location>
        <begin position="89"/>
        <end position="109"/>
    </location>
</feature>
<sequence length="435" mass="45748">MRTWAEAASAGGVRDEWKRGWPVIVAAMAGFSFFSVLLSATGLFIAPLERAFGWDRATLSMGPAIATAVTALLSPFYGVLIDRFGSRRLGLPGVAITMAATCMFAAATGSKTQWVVMWVIFGFILTSIKSTIWTTAVAGTFVRGRGLALGLAVTGPAIAQTLVPPLGNFLIESFGWRAAYIWFGLGWGGVTLVLCWLFLSDPDDRKAGREQGASRGVADAGKPARARPPGLGRGEALCSVALWQVAISSFVVMAMTIGLAMHLFPILTESGVPRSQAAWLLSLGGIAGIVGKLVTGALLDRFRPNWTGSLTMGVTAVTFAVLIWWLDSAPALVFALVVNGYAAGSKTQITAFLTAGYAGMRNFGMIYGVMSALVALASGLGPWIAGKIYDKAGSYEPFLWAGALACALGGALLLALPPMPRWQDGDEGEEQGRAP</sequence>
<feature type="transmembrane region" description="Helical" evidence="5">
    <location>
        <begin position="179"/>
        <end position="199"/>
    </location>
</feature>
<dbReference type="RefSeq" id="WP_160985125.1">
    <property type="nucleotide sequence ID" value="NZ_WVTD01000003.1"/>
</dbReference>
<dbReference type="Proteomes" id="UP000465810">
    <property type="component" value="Unassembled WGS sequence"/>
</dbReference>
<dbReference type="PANTHER" id="PTHR11360:SF290">
    <property type="entry name" value="MONOCARBOXYLATE MFS PERMEASE"/>
    <property type="match status" value="1"/>
</dbReference>
<evidence type="ECO:0000256" key="5">
    <source>
        <dbReference type="SAM" id="Phobius"/>
    </source>
</evidence>
<dbReference type="EMBL" id="WVTD01000003">
    <property type="protein sequence ID" value="MYL97401.1"/>
    <property type="molecule type" value="Genomic_DNA"/>
</dbReference>
<dbReference type="PROSITE" id="PS50850">
    <property type="entry name" value="MFS"/>
    <property type="match status" value="1"/>
</dbReference>
<evidence type="ECO:0000259" key="6">
    <source>
        <dbReference type="PROSITE" id="PS50850"/>
    </source>
</evidence>
<keyword evidence="3 5" id="KW-0472">Membrane</keyword>
<dbReference type="InterPro" id="IPR050327">
    <property type="entry name" value="Proton-linked_MCT"/>
</dbReference>
<feature type="transmembrane region" description="Helical" evidence="5">
    <location>
        <begin position="21"/>
        <end position="45"/>
    </location>
</feature>
<dbReference type="CDD" id="cd17355">
    <property type="entry name" value="MFS_YcxA_like"/>
    <property type="match status" value="1"/>
</dbReference>
<accession>A0A7X4K5W6</accession>
<evidence type="ECO:0000256" key="3">
    <source>
        <dbReference type="ARBA" id="ARBA00023136"/>
    </source>
</evidence>
<dbReference type="InterPro" id="IPR020846">
    <property type="entry name" value="MFS_dom"/>
</dbReference>
<dbReference type="InterPro" id="IPR011701">
    <property type="entry name" value="MFS"/>
</dbReference>
<feature type="transmembrane region" description="Helical" evidence="5">
    <location>
        <begin position="115"/>
        <end position="135"/>
    </location>
</feature>
<name>A0A7X4K5W6_9SPHN</name>
<dbReference type="Gene3D" id="1.20.1250.20">
    <property type="entry name" value="MFS general substrate transporter like domains"/>
    <property type="match status" value="2"/>
</dbReference>
<evidence type="ECO:0000313" key="8">
    <source>
        <dbReference type="Proteomes" id="UP000465810"/>
    </source>
</evidence>
<evidence type="ECO:0000256" key="2">
    <source>
        <dbReference type="ARBA" id="ARBA00022989"/>
    </source>
</evidence>
<feature type="domain" description="Major facilitator superfamily (MFS) profile" evidence="6">
    <location>
        <begin position="23"/>
        <end position="421"/>
    </location>
</feature>
<keyword evidence="1 5" id="KW-0812">Transmembrane</keyword>
<evidence type="ECO:0000256" key="1">
    <source>
        <dbReference type="ARBA" id="ARBA00022692"/>
    </source>
</evidence>
<feature type="transmembrane region" description="Helical" evidence="5">
    <location>
        <begin position="306"/>
        <end position="326"/>
    </location>
</feature>
<reference evidence="7 8" key="1">
    <citation type="submission" date="2019-12" db="EMBL/GenBank/DDBJ databases">
        <authorList>
            <person name="Feng G."/>
            <person name="Zhu H."/>
        </authorList>
    </citation>
    <scope>NUCLEOTIDE SEQUENCE [LARGE SCALE GENOMIC DNA]</scope>
    <source>
        <strain evidence="7 8">FGD1</strain>
    </source>
</reference>
<proteinExistence type="predicted"/>
<dbReference type="SUPFAM" id="SSF103473">
    <property type="entry name" value="MFS general substrate transporter"/>
    <property type="match status" value="1"/>
</dbReference>
<feature type="transmembrane region" description="Helical" evidence="5">
    <location>
        <begin position="240"/>
        <end position="264"/>
    </location>
</feature>
<dbReference type="AlphaFoldDB" id="A0A7X4K5W6"/>
<protein>
    <submittedName>
        <fullName evidence="7">MFS transporter</fullName>
    </submittedName>
</protein>
<feature type="transmembrane region" description="Helical" evidence="5">
    <location>
        <begin position="276"/>
        <end position="299"/>
    </location>
</feature>
<feature type="transmembrane region" description="Helical" evidence="5">
    <location>
        <begin position="365"/>
        <end position="385"/>
    </location>
</feature>
<evidence type="ECO:0000313" key="7">
    <source>
        <dbReference type="EMBL" id="MYL97401.1"/>
    </source>
</evidence>
<dbReference type="GO" id="GO:0022857">
    <property type="term" value="F:transmembrane transporter activity"/>
    <property type="evidence" value="ECO:0007669"/>
    <property type="project" value="InterPro"/>
</dbReference>
<feature type="transmembrane region" description="Helical" evidence="5">
    <location>
        <begin position="57"/>
        <end position="77"/>
    </location>
</feature>
<feature type="region of interest" description="Disordered" evidence="4">
    <location>
        <begin position="209"/>
        <end position="229"/>
    </location>
</feature>
<dbReference type="PANTHER" id="PTHR11360">
    <property type="entry name" value="MONOCARBOXYLATE TRANSPORTER"/>
    <property type="match status" value="1"/>
</dbReference>
<organism evidence="7 8">
    <name type="scientific">Novosphingobium silvae</name>
    <dbReference type="NCBI Taxonomy" id="2692619"/>
    <lineage>
        <taxon>Bacteria</taxon>
        <taxon>Pseudomonadati</taxon>
        <taxon>Pseudomonadota</taxon>
        <taxon>Alphaproteobacteria</taxon>
        <taxon>Sphingomonadales</taxon>
        <taxon>Sphingomonadaceae</taxon>
        <taxon>Novosphingobium</taxon>
    </lineage>
</organism>
<dbReference type="InterPro" id="IPR036259">
    <property type="entry name" value="MFS_trans_sf"/>
</dbReference>
<feature type="transmembrane region" description="Helical" evidence="5">
    <location>
        <begin position="147"/>
        <end position="167"/>
    </location>
</feature>
<keyword evidence="8" id="KW-1185">Reference proteome</keyword>
<keyword evidence="2 5" id="KW-1133">Transmembrane helix</keyword>
<comment type="caution">
    <text evidence="7">The sequence shown here is derived from an EMBL/GenBank/DDBJ whole genome shotgun (WGS) entry which is preliminary data.</text>
</comment>
<dbReference type="Pfam" id="PF07690">
    <property type="entry name" value="MFS_1"/>
    <property type="match status" value="1"/>
</dbReference>
<gene>
    <name evidence="7" type="ORF">GR702_06395</name>
</gene>